<sequence>MTAPGEAGGQGQNIGSAAGSVNGRVVGDENAHGDMRYRCCGRVADSSEAVLKNAIPVSPSLSAVSVNGSSRSISMLAL</sequence>
<evidence type="ECO:0000313" key="2">
    <source>
        <dbReference type="EMBL" id="GIE15474.1"/>
    </source>
</evidence>
<feature type="compositionally biased region" description="Gly residues" evidence="1">
    <location>
        <begin position="1"/>
        <end position="12"/>
    </location>
</feature>
<protein>
    <submittedName>
        <fullName evidence="2">Uncharacterized protein</fullName>
    </submittedName>
</protein>
<reference evidence="2" key="1">
    <citation type="submission" date="2021-01" db="EMBL/GenBank/DDBJ databases">
        <title>Whole genome shotgun sequence of Actinoplanes ferrugineus NBRC 15555.</title>
        <authorList>
            <person name="Komaki H."/>
            <person name="Tamura T."/>
        </authorList>
    </citation>
    <scope>NUCLEOTIDE SEQUENCE</scope>
    <source>
        <strain evidence="2">NBRC 15555</strain>
    </source>
</reference>
<accession>A0A919JA44</accession>
<evidence type="ECO:0000313" key="3">
    <source>
        <dbReference type="Proteomes" id="UP000598174"/>
    </source>
</evidence>
<evidence type="ECO:0000256" key="1">
    <source>
        <dbReference type="SAM" id="MobiDB-lite"/>
    </source>
</evidence>
<dbReference type="Proteomes" id="UP000598174">
    <property type="component" value="Unassembled WGS sequence"/>
</dbReference>
<gene>
    <name evidence="2" type="ORF">Afe05nite_73140</name>
</gene>
<keyword evidence="3" id="KW-1185">Reference proteome</keyword>
<organism evidence="2 3">
    <name type="scientific">Paractinoplanes ferrugineus</name>
    <dbReference type="NCBI Taxonomy" id="113564"/>
    <lineage>
        <taxon>Bacteria</taxon>
        <taxon>Bacillati</taxon>
        <taxon>Actinomycetota</taxon>
        <taxon>Actinomycetes</taxon>
        <taxon>Micromonosporales</taxon>
        <taxon>Micromonosporaceae</taxon>
        <taxon>Paractinoplanes</taxon>
    </lineage>
</organism>
<dbReference type="EMBL" id="BOMM01000067">
    <property type="protein sequence ID" value="GIE15474.1"/>
    <property type="molecule type" value="Genomic_DNA"/>
</dbReference>
<feature type="region of interest" description="Disordered" evidence="1">
    <location>
        <begin position="1"/>
        <end position="25"/>
    </location>
</feature>
<name>A0A919JA44_9ACTN</name>
<comment type="caution">
    <text evidence="2">The sequence shown here is derived from an EMBL/GenBank/DDBJ whole genome shotgun (WGS) entry which is preliminary data.</text>
</comment>
<proteinExistence type="predicted"/>
<dbReference type="AlphaFoldDB" id="A0A919JA44"/>